<sequence>MEATKNNTPKIAFVIPYYGRFPAYFSLFFDSIKDAPLDIIMFAESMPTMALPANVKVNLKPYAEIQQLFNSKLGIKVAFDKPYKFCDLKPTYGYIFEEYLKEYDYWGSIDTDLIVGNFAKFVNADTLNNIDFFSGIKEYVSGSFFLFRNTERCNTLFMKSRDWQKCFQEVEYTGFDECGGNFFQDLKDGKSIFDIKTNIHSLTEVIFTEQQQGLNCYFEDVILEPSGEEAVTVNKGQVLYRGKEYLLVHFIYFKATYYFHINPTLKPTYYINSLGTFKKFPSKVNMFFSANFFNACRNKVNINLRKIHPKLKV</sequence>
<dbReference type="Pfam" id="PF20330">
    <property type="entry name" value="DUF6625"/>
    <property type="match status" value="1"/>
</dbReference>
<organism evidence="1 2">
    <name type="scientific">Mucilaginibacter terrae</name>
    <dbReference type="NCBI Taxonomy" id="1955052"/>
    <lineage>
        <taxon>Bacteria</taxon>
        <taxon>Pseudomonadati</taxon>
        <taxon>Bacteroidota</taxon>
        <taxon>Sphingobacteriia</taxon>
        <taxon>Sphingobacteriales</taxon>
        <taxon>Sphingobacteriaceae</taxon>
        <taxon>Mucilaginibacter</taxon>
    </lineage>
</organism>
<dbReference type="Proteomes" id="UP001258315">
    <property type="component" value="Unassembled WGS sequence"/>
</dbReference>
<gene>
    <name evidence="1" type="ORF">QE417_003852</name>
</gene>
<name>A0ABU3H1I4_9SPHI</name>
<keyword evidence="2" id="KW-1185">Reference proteome</keyword>
<reference evidence="2" key="1">
    <citation type="submission" date="2023-07" db="EMBL/GenBank/DDBJ databases">
        <title>Functional and genomic diversity of the sorghum phyllosphere microbiome.</title>
        <authorList>
            <person name="Shade A."/>
        </authorList>
    </citation>
    <scope>NUCLEOTIDE SEQUENCE [LARGE SCALE GENOMIC DNA]</scope>
    <source>
        <strain evidence="2">SORGH_AS_0422</strain>
    </source>
</reference>
<evidence type="ECO:0000313" key="1">
    <source>
        <dbReference type="EMBL" id="MDT3404780.1"/>
    </source>
</evidence>
<accession>A0ABU3H1I4</accession>
<proteinExistence type="predicted"/>
<dbReference type="RefSeq" id="WP_311952459.1">
    <property type="nucleotide sequence ID" value="NZ_JAVLVU010000001.1"/>
</dbReference>
<evidence type="ECO:0008006" key="3">
    <source>
        <dbReference type="Google" id="ProtNLM"/>
    </source>
</evidence>
<dbReference type="EMBL" id="JAVLVU010000001">
    <property type="protein sequence ID" value="MDT3404780.1"/>
    <property type="molecule type" value="Genomic_DNA"/>
</dbReference>
<evidence type="ECO:0000313" key="2">
    <source>
        <dbReference type="Proteomes" id="UP001258315"/>
    </source>
</evidence>
<dbReference type="InterPro" id="IPR046733">
    <property type="entry name" value="DUF6625"/>
</dbReference>
<comment type="caution">
    <text evidence="1">The sequence shown here is derived from an EMBL/GenBank/DDBJ whole genome shotgun (WGS) entry which is preliminary data.</text>
</comment>
<protein>
    <recommendedName>
        <fullName evidence="3">Nucleotide-diphospho-sugar transferase domain-containing protein</fullName>
    </recommendedName>
</protein>